<dbReference type="Proteomes" id="UP001632038">
    <property type="component" value="Unassembled WGS sequence"/>
</dbReference>
<dbReference type="EMBL" id="JAVIJP010000061">
    <property type="protein sequence ID" value="KAL3622067.1"/>
    <property type="molecule type" value="Genomic_DNA"/>
</dbReference>
<keyword evidence="2" id="KW-1185">Reference proteome</keyword>
<sequence>MTISLEALAMSGANFLEVGLDMEEWEQMDSEVPDYLLAEEEEDNEKKGEQDKTNCECLFQSFEDNTMKYYVSENENEKDSESVVDVERNDLISKCWSYAPLKLRIMILLFRQF</sequence>
<dbReference type="AlphaFoldDB" id="A0ABD3BZM1"/>
<gene>
    <name evidence="1" type="ORF">CASFOL_034263</name>
</gene>
<evidence type="ECO:0000313" key="1">
    <source>
        <dbReference type="EMBL" id="KAL3622067.1"/>
    </source>
</evidence>
<organism evidence="1 2">
    <name type="scientific">Castilleja foliolosa</name>
    <dbReference type="NCBI Taxonomy" id="1961234"/>
    <lineage>
        <taxon>Eukaryota</taxon>
        <taxon>Viridiplantae</taxon>
        <taxon>Streptophyta</taxon>
        <taxon>Embryophyta</taxon>
        <taxon>Tracheophyta</taxon>
        <taxon>Spermatophyta</taxon>
        <taxon>Magnoliopsida</taxon>
        <taxon>eudicotyledons</taxon>
        <taxon>Gunneridae</taxon>
        <taxon>Pentapetalae</taxon>
        <taxon>asterids</taxon>
        <taxon>lamiids</taxon>
        <taxon>Lamiales</taxon>
        <taxon>Orobanchaceae</taxon>
        <taxon>Pedicularideae</taxon>
        <taxon>Castillejinae</taxon>
        <taxon>Castilleja</taxon>
    </lineage>
</organism>
<reference evidence="2" key="1">
    <citation type="journal article" date="2024" name="IScience">
        <title>Strigolactones Initiate the Formation of Haustorium-like Structures in Castilleja.</title>
        <authorList>
            <person name="Buerger M."/>
            <person name="Peterson D."/>
            <person name="Chory J."/>
        </authorList>
    </citation>
    <scope>NUCLEOTIDE SEQUENCE [LARGE SCALE GENOMIC DNA]</scope>
</reference>
<evidence type="ECO:0000313" key="2">
    <source>
        <dbReference type="Proteomes" id="UP001632038"/>
    </source>
</evidence>
<protein>
    <submittedName>
        <fullName evidence="1">Uncharacterized protein</fullName>
    </submittedName>
</protein>
<accession>A0ABD3BZM1</accession>
<proteinExistence type="predicted"/>
<comment type="caution">
    <text evidence="1">The sequence shown here is derived from an EMBL/GenBank/DDBJ whole genome shotgun (WGS) entry which is preliminary data.</text>
</comment>
<name>A0ABD3BZM1_9LAMI</name>